<organism evidence="2 3">
    <name type="scientific">Candidatus Tanganyikabacteria bacterium</name>
    <dbReference type="NCBI Taxonomy" id="2961651"/>
    <lineage>
        <taxon>Bacteria</taxon>
        <taxon>Bacillati</taxon>
        <taxon>Candidatus Sericytochromatia</taxon>
        <taxon>Candidatus Tanganyikabacteria</taxon>
    </lineage>
</organism>
<name>A0A938BPT4_9BACT</name>
<proteinExistence type="predicted"/>
<gene>
    <name evidence="2" type="ORF">FJZ00_14890</name>
</gene>
<feature type="domain" description="Peptidase S11 D-Ala-D-Ala carboxypeptidase A C-terminal" evidence="1">
    <location>
        <begin position="54"/>
        <end position="144"/>
    </location>
</feature>
<keyword evidence="2" id="KW-0121">Carboxypeptidase</keyword>
<evidence type="ECO:0000259" key="1">
    <source>
        <dbReference type="SMART" id="SM00936"/>
    </source>
</evidence>
<dbReference type="Pfam" id="PF07943">
    <property type="entry name" value="PBP5_C"/>
    <property type="match status" value="1"/>
</dbReference>
<sequence length="164" mass="17451">DGLKTGHTEASGYGLAASVVRDGRRVILVVNGLSSMKARWEETARLVNWAYRDFENVTLFRKGDTVEKADVWLGAERAVPLVADRDIVFTLPRAARDKMKVAVVYSGPIQAPIAKGAAVAQIRVEVPGNAPASLPLVAGAEVQKLGPIGRIGSAVRHLLWGASG</sequence>
<dbReference type="Gene3D" id="2.60.410.10">
    <property type="entry name" value="D-Ala-D-Ala carboxypeptidase, C-terminal domain"/>
    <property type="match status" value="1"/>
</dbReference>
<reference evidence="2 3" key="1">
    <citation type="submission" date="2019-03" db="EMBL/GenBank/DDBJ databases">
        <title>Lake Tanganyika Metagenome-Assembled Genomes (MAGs).</title>
        <authorList>
            <person name="Tran P."/>
        </authorList>
    </citation>
    <scope>NUCLEOTIDE SEQUENCE [LARGE SCALE GENOMIC DNA]</scope>
    <source>
        <strain evidence="2">K_DeepCast_65m_m2_236</strain>
    </source>
</reference>
<dbReference type="GO" id="GO:0009002">
    <property type="term" value="F:serine-type D-Ala-D-Ala carboxypeptidase activity"/>
    <property type="evidence" value="ECO:0007669"/>
    <property type="project" value="InterPro"/>
</dbReference>
<comment type="caution">
    <text evidence="2">The sequence shown here is derived from an EMBL/GenBank/DDBJ whole genome shotgun (WGS) entry which is preliminary data.</text>
</comment>
<evidence type="ECO:0000313" key="3">
    <source>
        <dbReference type="Proteomes" id="UP000703893"/>
    </source>
</evidence>
<feature type="non-terminal residue" evidence="2">
    <location>
        <position position="1"/>
    </location>
</feature>
<dbReference type="InterPro" id="IPR012907">
    <property type="entry name" value="Peptidase_S11_C"/>
</dbReference>
<protein>
    <submittedName>
        <fullName evidence="2">D-alanyl-D-alanine carboxypeptidase</fullName>
    </submittedName>
</protein>
<dbReference type="SMART" id="SM00936">
    <property type="entry name" value="PBP5_C"/>
    <property type="match status" value="1"/>
</dbReference>
<dbReference type="SUPFAM" id="SSF69189">
    <property type="entry name" value="Penicillin-binding protein associated domain"/>
    <property type="match status" value="1"/>
</dbReference>
<dbReference type="InterPro" id="IPR037167">
    <property type="entry name" value="Peptidase_S11_C_sf"/>
</dbReference>
<dbReference type="GO" id="GO:0006508">
    <property type="term" value="P:proteolysis"/>
    <property type="evidence" value="ECO:0007669"/>
    <property type="project" value="InterPro"/>
</dbReference>
<dbReference type="Proteomes" id="UP000703893">
    <property type="component" value="Unassembled WGS sequence"/>
</dbReference>
<evidence type="ECO:0000313" key="2">
    <source>
        <dbReference type="EMBL" id="MBM3276439.1"/>
    </source>
</evidence>
<dbReference type="InterPro" id="IPR015956">
    <property type="entry name" value="Peniciliin-bd_prot_C_sf"/>
</dbReference>
<dbReference type="AlphaFoldDB" id="A0A938BPT4"/>
<dbReference type="InterPro" id="IPR012338">
    <property type="entry name" value="Beta-lactam/transpept-like"/>
</dbReference>
<dbReference type="EMBL" id="VGJX01001027">
    <property type="protein sequence ID" value="MBM3276439.1"/>
    <property type="molecule type" value="Genomic_DNA"/>
</dbReference>
<dbReference type="SUPFAM" id="SSF56601">
    <property type="entry name" value="beta-lactamase/transpeptidase-like"/>
    <property type="match status" value="1"/>
</dbReference>
<accession>A0A938BPT4</accession>
<keyword evidence="2" id="KW-0378">Hydrolase</keyword>
<dbReference type="Gene3D" id="3.40.710.10">
    <property type="entry name" value="DD-peptidase/beta-lactamase superfamily"/>
    <property type="match status" value="1"/>
</dbReference>
<keyword evidence="2" id="KW-0645">Protease</keyword>